<comment type="caution">
    <text evidence="2">The sequence shown here is derived from an EMBL/GenBank/DDBJ whole genome shotgun (WGS) entry which is preliminary data.</text>
</comment>
<name>A0A7W8LLW8_9SPIR</name>
<feature type="domain" description="6-hydroxymethylpterin diphosphokinase MptE-like" evidence="1">
    <location>
        <begin position="171"/>
        <end position="326"/>
    </location>
</feature>
<evidence type="ECO:0000313" key="3">
    <source>
        <dbReference type="Proteomes" id="UP000518887"/>
    </source>
</evidence>
<sequence>MPVNFEPSRTGELTCSVQGKYLHSKYNPQTEGERFAENIQADFSPLCVFILEPALSYCASPLKKKFPGALLCAIRFSKDFSQADDKWDKVFYLKDSPIALSEDLFNSLGEEKLISSLAFDWTASKNIFPEESMLAWQEIKKAILKARDVLATRAYFSKRWLKNSLIFASKIQKTLLLEKGSLPVIIAASGPSLKTSLPFLKKYRNSFFLIAVSSAFMPLAKKGIRPDLVISSDGGYWAKKHLNFSGSENVETVFALEAESAAPKKLLTQGEILPLCYEDGLEREFLDSIGSPYMLSERNGTVAGTALCFAHSLTDGRIYLCGLDQAPAPSFQHTQPNALENDNARKDFRLKSAETRMTASRFNSQTSLEIYRNWFISNSEYFSKRVFRLSDNFKYDFSLGKISEINWEEFMAQESLLSKSAPNKKPILFKAAKIKVSGSERKVKILAKLRELSQSQKFADEVFPMDSILIKRKFPGEKCEELKSKLKEKIEKLLKECEKLL</sequence>
<dbReference type="Pfam" id="PF01973">
    <property type="entry name" value="MptE-like"/>
    <property type="match status" value="1"/>
</dbReference>
<evidence type="ECO:0000259" key="1">
    <source>
        <dbReference type="Pfam" id="PF01973"/>
    </source>
</evidence>
<reference evidence="2 3" key="1">
    <citation type="submission" date="2020-08" db="EMBL/GenBank/DDBJ databases">
        <title>Genomic Encyclopedia of Type Strains, Phase IV (KMG-IV): sequencing the most valuable type-strain genomes for metagenomic binning, comparative biology and taxonomic classification.</title>
        <authorList>
            <person name="Goeker M."/>
        </authorList>
    </citation>
    <scope>NUCLEOTIDE SEQUENCE [LARGE SCALE GENOMIC DNA]</scope>
    <source>
        <strain evidence="2 3">DSM 103462</strain>
    </source>
</reference>
<gene>
    <name evidence="2" type="ORF">HNP76_001125</name>
</gene>
<dbReference type="EMBL" id="JACHFQ010000003">
    <property type="protein sequence ID" value="MBB5225768.1"/>
    <property type="molecule type" value="Genomic_DNA"/>
</dbReference>
<dbReference type="AlphaFoldDB" id="A0A7W8LLW8"/>
<dbReference type="InterPro" id="IPR002826">
    <property type="entry name" value="MptE-like"/>
</dbReference>
<evidence type="ECO:0000313" key="2">
    <source>
        <dbReference type="EMBL" id="MBB5225768.1"/>
    </source>
</evidence>
<dbReference type="PANTHER" id="PTHR41786:SF1">
    <property type="entry name" value="6-HYDROXYMETHYLPTERIN DIPHOSPHOKINASE MPTE-LIKE DOMAIN-CONTAINING PROTEIN"/>
    <property type="match status" value="1"/>
</dbReference>
<accession>A0A7W8LLW8</accession>
<organism evidence="2 3">
    <name type="scientific">Treponema ruminis</name>
    <dbReference type="NCBI Taxonomy" id="744515"/>
    <lineage>
        <taxon>Bacteria</taxon>
        <taxon>Pseudomonadati</taxon>
        <taxon>Spirochaetota</taxon>
        <taxon>Spirochaetia</taxon>
        <taxon>Spirochaetales</taxon>
        <taxon>Treponemataceae</taxon>
        <taxon>Treponema</taxon>
    </lineage>
</organism>
<dbReference type="Proteomes" id="UP000518887">
    <property type="component" value="Unassembled WGS sequence"/>
</dbReference>
<dbReference type="PANTHER" id="PTHR41786">
    <property type="entry name" value="MOTILITY ACCESSORY FACTOR MAF"/>
    <property type="match status" value="1"/>
</dbReference>
<keyword evidence="3" id="KW-1185">Reference proteome</keyword>
<protein>
    <recommendedName>
        <fullName evidence="1">6-hydroxymethylpterin diphosphokinase MptE-like domain-containing protein</fullName>
    </recommendedName>
</protein>
<proteinExistence type="predicted"/>
<dbReference type="RefSeq" id="WP_184658367.1">
    <property type="nucleotide sequence ID" value="NZ_CP031518.1"/>
</dbReference>